<proteinExistence type="predicted"/>
<dbReference type="EMBL" id="DVND01000172">
    <property type="protein sequence ID" value="HIU49043.1"/>
    <property type="molecule type" value="Genomic_DNA"/>
</dbReference>
<dbReference type="Proteomes" id="UP000824111">
    <property type="component" value="Unassembled WGS sequence"/>
</dbReference>
<protein>
    <submittedName>
        <fullName evidence="1">Uncharacterized protein</fullName>
    </submittedName>
</protein>
<sequence>MNQEKFAAFQLLAKDLPGFQERYAMGDDFYQLHILTNAVKVIVTNEEVPQKKMEIRWEREVFQQMTFERFIETIATMLENLQSFKG</sequence>
<organism evidence="1 2">
    <name type="scientific">Candidatus Avimonoglobus intestinipullorum</name>
    <dbReference type="NCBI Taxonomy" id="2840699"/>
    <lineage>
        <taxon>Bacteria</taxon>
        <taxon>Bacillati</taxon>
        <taxon>Bacillota</taxon>
        <taxon>Clostridia</taxon>
        <taxon>Eubacteriales</taxon>
        <taxon>Candidatus Avimonoglobus</taxon>
    </lineage>
</organism>
<evidence type="ECO:0000313" key="1">
    <source>
        <dbReference type="EMBL" id="HIU49043.1"/>
    </source>
</evidence>
<name>A0A9D1S778_9FIRM</name>
<reference evidence="1" key="1">
    <citation type="submission" date="2020-10" db="EMBL/GenBank/DDBJ databases">
        <authorList>
            <person name="Gilroy R."/>
        </authorList>
    </citation>
    <scope>NUCLEOTIDE SEQUENCE</scope>
    <source>
        <strain evidence="1">ChiSjej4B22-9803</strain>
    </source>
</reference>
<gene>
    <name evidence="1" type="ORF">IAB04_06730</name>
</gene>
<evidence type="ECO:0000313" key="2">
    <source>
        <dbReference type="Proteomes" id="UP000824111"/>
    </source>
</evidence>
<dbReference type="AlphaFoldDB" id="A0A9D1S778"/>
<reference evidence="1" key="2">
    <citation type="journal article" date="2021" name="PeerJ">
        <title>Extensive microbial diversity within the chicken gut microbiome revealed by metagenomics and culture.</title>
        <authorList>
            <person name="Gilroy R."/>
            <person name="Ravi A."/>
            <person name="Getino M."/>
            <person name="Pursley I."/>
            <person name="Horton D.L."/>
            <person name="Alikhan N.F."/>
            <person name="Baker D."/>
            <person name="Gharbi K."/>
            <person name="Hall N."/>
            <person name="Watson M."/>
            <person name="Adriaenssens E.M."/>
            <person name="Foster-Nyarko E."/>
            <person name="Jarju S."/>
            <person name="Secka A."/>
            <person name="Antonio M."/>
            <person name="Oren A."/>
            <person name="Chaudhuri R.R."/>
            <person name="La Ragione R."/>
            <person name="Hildebrand F."/>
            <person name="Pallen M.J."/>
        </authorList>
    </citation>
    <scope>NUCLEOTIDE SEQUENCE</scope>
    <source>
        <strain evidence="1">ChiSjej4B22-9803</strain>
    </source>
</reference>
<comment type="caution">
    <text evidence="1">The sequence shown here is derived from an EMBL/GenBank/DDBJ whole genome shotgun (WGS) entry which is preliminary data.</text>
</comment>
<accession>A0A9D1S778</accession>